<keyword evidence="1" id="KW-1133">Transmembrane helix</keyword>
<dbReference type="AlphaFoldDB" id="A0A318EIX4"/>
<feature type="transmembrane region" description="Helical" evidence="1">
    <location>
        <begin position="45"/>
        <end position="67"/>
    </location>
</feature>
<proteinExistence type="predicted"/>
<protein>
    <submittedName>
        <fullName evidence="3">Spore maturation protein B</fullName>
    </submittedName>
</protein>
<feature type="transmembrane region" description="Helical" evidence="1">
    <location>
        <begin position="6"/>
        <end position="25"/>
    </location>
</feature>
<feature type="domain" description="Nucleoside transporter/FeoB GTPase Gate" evidence="2">
    <location>
        <begin position="45"/>
        <end position="144"/>
    </location>
</feature>
<dbReference type="EMBL" id="QICS01000021">
    <property type="protein sequence ID" value="PXV84895.1"/>
    <property type="molecule type" value="Genomic_DNA"/>
</dbReference>
<keyword evidence="1" id="KW-0472">Membrane</keyword>
<name>A0A318EIX4_9FIRM</name>
<dbReference type="InterPro" id="IPR011642">
    <property type="entry name" value="Gate_dom"/>
</dbReference>
<evidence type="ECO:0000313" key="3">
    <source>
        <dbReference type="EMBL" id="PXV84895.1"/>
    </source>
</evidence>
<dbReference type="PANTHER" id="PTHR35793">
    <property type="entry name" value="INNER MEMBRANE PROTEIN YJIG"/>
    <property type="match status" value="1"/>
</dbReference>
<evidence type="ECO:0000256" key="1">
    <source>
        <dbReference type="SAM" id="Phobius"/>
    </source>
</evidence>
<dbReference type="Pfam" id="PF07670">
    <property type="entry name" value="Gate"/>
    <property type="match status" value="1"/>
</dbReference>
<comment type="caution">
    <text evidence="3">The sequence shown here is derived from an EMBL/GenBank/DDBJ whole genome shotgun (WGS) entry which is preliminary data.</text>
</comment>
<reference evidence="3 4" key="1">
    <citation type="submission" date="2018-05" db="EMBL/GenBank/DDBJ databases">
        <title>Genomic Encyclopedia of Type Strains, Phase IV (KMG-IV): sequencing the most valuable type-strain genomes for metagenomic binning, comparative biology and taxonomic classification.</title>
        <authorList>
            <person name="Goeker M."/>
        </authorList>
    </citation>
    <scope>NUCLEOTIDE SEQUENCE [LARGE SCALE GENOMIC DNA]</scope>
    <source>
        <strain evidence="3 4">DSM 28816</strain>
    </source>
</reference>
<organism evidence="3 4">
    <name type="scientific">Lachnotalea glycerini</name>
    <dbReference type="NCBI Taxonomy" id="1763509"/>
    <lineage>
        <taxon>Bacteria</taxon>
        <taxon>Bacillati</taxon>
        <taxon>Bacillota</taxon>
        <taxon>Clostridia</taxon>
        <taxon>Lachnospirales</taxon>
        <taxon>Lachnospiraceae</taxon>
        <taxon>Lachnotalea</taxon>
    </lineage>
</organism>
<dbReference type="Proteomes" id="UP000247523">
    <property type="component" value="Unassembled WGS sequence"/>
</dbReference>
<feature type="transmembrane region" description="Helical" evidence="1">
    <location>
        <begin position="153"/>
        <end position="173"/>
    </location>
</feature>
<keyword evidence="1" id="KW-0812">Transmembrane</keyword>
<dbReference type="GO" id="GO:0005886">
    <property type="term" value="C:plasma membrane"/>
    <property type="evidence" value="ECO:0007669"/>
    <property type="project" value="TreeGrafter"/>
</dbReference>
<dbReference type="RefSeq" id="WP_110292035.1">
    <property type="nucleotide sequence ID" value="NZ_QICS01000021.1"/>
</dbReference>
<feature type="transmembrane region" description="Helical" evidence="1">
    <location>
        <begin position="119"/>
        <end position="141"/>
    </location>
</feature>
<gene>
    <name evidence="3" type="ORF">C8E03_12125</name>
</gene>
<accession>A0A318EIX4</accession>
<dbReference type="PANTHER" id="PTHR35793:SF2">
    <property type="entry name" value="INNER MEMBRANE PROTEIN YJIG"/>
    <property type="match status" value="1"/>
</dbReference>
<evidence type="ECO:0000259" key="2">
    <source>
        <dbReference type="Pfam" id="PF07670"/>
    </source>
</evidence>
<sequence length="174" mass="18864">MSILIFLSNFIMPLMIFYIVGFGLLMKKNIYDEFIKGAADGFKTVISIMPTLIGLMMGVGILRASGFLDFISKMIGRVTNLIHFPSALVPLSIVRLFSSSAATGLALDLYKEYGTDSHIGLTASIMMGCTETVFYTMSIYFMAAKVTKTRWTLAGALLSNIAGIVASVILAGMM</sequence>
<dbReference type="InterPro" id="IPR052549">
    <property type="entry name" value="SpmB"/>
</dbReference>
<feature type="transmembrane region" description="Helical" evidence="1">
    <location>
        <begin position="87"/>
        <end position="107"/>
    </location>
</feature>
<evidence type="ECO:0000313" key="4">
    <source>
        <dbReference type="Proteomes" id="UP000247523"/>
    </source>
</evidence>